<feature type="transmembrane region" description="Helical" evidence="1">
    <location>
        <begin position="7"/>
        <end position="23"/>
    </location>
</feature>
<reference evidence="3" key="1">
    <citation type="submission" date="2018-10" db="EMBL/GenBank/DDBJ databases">
        <authorList>
            <person name="Peiro R."/>
            <person name="Begona"/>
            <person name="Cbmso G."/>
            <person name="Lopez M."/>
            <person name="Gonzalez S."/>
            <person name="Sacristan E."/>
            <person name="Castillo E."/>
        </authorList>
    </citation>
    <scope>NUCLEOTIDE SEQUENCE [LARGE SCALE GENOMIC DNA]</scope>
</reference>
<keyword evidence="3" id="KW-1185">Reference proteome</keyword>
<protein>
    <submittedName>
        <fullName evidence="2">Uncharacterized protein</fullName>
    </submittedName>
</protein>
<evidence type="ECO:0000256" key="1">
    <source>
        <dbReference type="SAM" id="Phobius"/>
    </source>
</evidence>
<dbReference type="Proteomes" id="UP000289200">
    <property type="component" value="Unassembled WGS sequence"/>
</dbReference>
<organism evidence="2 3">
    <name type="scientific">Rhodoplanes serenus</name>
    <dbReference type="NCBI Taxonomy" id="200615"/>
    <lineage>
        <taxon>Bacteria</taxon>
        <taxon>Pseudomonadati</taxon>
        <taxon>Pseudomonadota</taxon>
        <taxon>Alphaproteobacteria</taxon>
        <taxon>Hyphomicrobiales</taxon>
        <taxon>Nitrobacteraceae</taxon>
        <taxon>Rhodoplanes</taxon>
    </lineage>
</organism>
<accession>A0A3S4FB59</accession>
<dbReference type="AlphaFoldDB" id="A0A3S4FB59"/>
<gene>
    <name evidence="2" type="ORF">RHODGE_RHODGE_03329</name>
</gene>
<comment type="caution">
    <text evidence="2">The sequence shown here is derived from an EMBL/GenBank/DDBJ whole genome shotgun (WGS) entry which is preliminary data.</text>
</comment>
<keyword evidence="1" id="KW-1133">Transmembrane helix</keyword>
<dbReference type="EMBL" id="UWOC01000161">
    <property type="protein sequence ID" value="VCU10143.1"/>
    <property type="molecule type" value="Genomic_DNA"/>
</dbReference>
<keyword evidence="1" id="KW-0472">Membrane</keyword>
<keyword evidence="1" id="KW-0812">Transmembrane</keyword>
<proteinExistence type="predicted"/>
<feature type="transmembrane region" description="Helical" evidence="1">
    <location>
        <begin position="29"/>
        <end position="48"/>
    </location>
</feature>
<name>A0A3S4FB59_9BRAD</name>
<evidence type="ECO:0000313" key="3">
    <source>
        <dbReference type="Proteomes" id="UP000289200"/>
    </source>
</evidence>
<evidence type="ECO:0000313" key="2">
    <source>
        <dbReference type="EMBL" id="VCU10143.1"/>
    </source>
</evidence>
<sequence>MTWPRALLLFLTLLVIAGLWIVAEVAKLAGWQVCLGFLAGYFFLYCTFRWHYGWWPDFGLDGEDEANSRLPRIAPDRVNRGRLRLD</sequence>
<dbReference type="RefSeq" id="WP_129610079.1">
    <property type="nucleotide sequence ID" value="NZ_UWOC01000161.1"/>
</dbReference>